<keyword evidence="2" id="KW-1185">Reference proteome</keyword>
<reference evidence="1" key="1">
    <citation type="submission" date="2023-07" db="EMBL/GenBank/DDBJ databases">
        <title>draft genome sequence of fig (Ficus carica).</title>
        <authorList>
            <person name="Takahashi T."/>
            <person name="Nishimura K."/>
        </authorList>
    </citation>
    <scope>NUCLEOTIDE SEQUENCE</scope>
</reference>
<dbReference type="AlphaFoldDB" id="A0AA88AHP2"/>
<protein>
    <submittedName>
        <fullName evidence="1">Uncharacterized protein</fullName>
    </submittedName>
</protein>
<proteinExistence type="predicted"/>
<dbReference type="Gramene" id="FCD_00019018-RA">
    <property type="protein sequence ID" value="FCD_00019018-RA:cds"/>
    <property type="gene ID" value="FCD_00019018"/>
</dbReference>
<dbReference type="EMBL" id="BTGU01000059">
    <property type="protein sequence ID" value="GMN55754.1"/>
    <property type="molecule type" value="Genomic_DNA"/>
</dbReference>
<comment type="caution">
    <text evidence="1">The sequence shown here is derived from an EMBL/GenBank/DDBJ whole genome shotgun (WGS) entry which is preliminary data.</text>
</comment>
<gene>
    <name evidence="1" type="ORF">TIFTF001_024877</name>
</gene>
<accession>A0AA88AHP2</accession>
<name>A0AA88AHP2_FICCA</name>
<evidence type="ECO:0000313" key="1">
    <source>
        <dbReference type="EMBL" id="GMN55754.1"/>
    </source>
</evidence>
<organism evidence="1 2">
    <name type="scientific">Ficus carica</name>
    <name type="common">Common fig</name>
    <dbReference type="NCBI Taxonomy" id="3494"/>
    <lineage>
        <taxon>Eukaryota</taxon>
        <taxon>Viridiplantae</taxon>
        <taxon>Streptophyta</taxon>
        <taxon>Embryophyta</taxon>
        <taxon>Tracheophyta</taxon>
        <taxon>Spermatophyta</taxon>
        <taxon>Magnoliopsida</taxon>
        <taxon>eudicotyledons</taxon>
        <taxon>Gunneridae</taxon>
        <taxon>Pentapetalae</taxon>
        <taxon>rosids</taxon>
        <taxon>fabids</taxon>
        <taxon>Rosales</taxon>
        <taxon>Moraceae</taxon>
        <taxon>Ficeae</taxon>
        <taxon>Ficus</taxon>
    </lineage>
</organism>
<dbReference type="Proteomes" id="UP001187192">
    <property type="component" value="Unassembled WGS sequence"/>
</dbReference>
<evidence type="ECO:0000313" key="2">
    <source>
        <dbReference type="Proteomes" id="UP001187192"/>
    </source>
</evidence>
<sequence length="35" mass="3818">MGYPSEVMAEAVAEVVEPLELVDGESSRVTYPPHE</sequence>